<keyword evidence="6" id="KW-1185">Reference proteome</keyword>
<protein>
    <recommendedName>
        <fullName evidence="4">Methyl-accepting transducer domain-containing protein</fullName>
    </recommendedName>
</protein>
<comment type="caution">
    <text evidence="5">The sequence shown here is derived from an EMBL/GenBank/DDBJ whole genome shotgun (WGS) entry which is preliminary data.</text>
</comment>
<evidence type="ECO:0000256" key="3">
    <source>
        <dbReference type="SAM" id="MobiDB-lite"/>
    </source>
</evidence>
<dbReference type="PANTHER" id="PTHR32089">
    <property type="entry name" value="METHYL-ACCEPTING CHEMOTAXIS PROTEIN MCPB"/>
    <property type="match status" value="1"/>
</dbReference>
<gene>
    <name evidence="5" type="ORF">E4Q08_22740</name>
</gene>
<evidence type="ECO:0000259" key="4">
    <source>
        <dbReference type="PROSITE" id="PS50111"/>
    </source>
</evidence>
<sequence length="269" mass="28338">MIAKAVGRVQVPYCRSMASARFCCARMAAVAQSRNFSPASDARKSFAESAGQVHQQSQDSLRRAQEGHSSLTRLLEEMDRVAATVSRMAESINDFVRSKDSISRMTQTVKGIANQTGMLALNAAIEAARAGEAGRGFAVVADEVRKLSEKSALAAQEIDRITPELTTQSTALQRAISDGLAHIVTSQATIGSIADLLNGSVSAVGSGIDGIASAADEHRHSSRQVADTIDAMASMAQENSRAVEKAANASQSLESLAQGLQSTVGRFKV</sequence>
<reference evidence="5" key="1">
    <citation type="submission" date="2019-03" db="EMBL/GenBank/DDBJ databases">
        <title>Metabolic reconstructions from genomes of highly enriched 'Candidatus Accumulibacter' and 'Candidatus Competibacter' bioreactor populations.</title>
        <authorList>
            <person name="Annavajhala M.K."/>
            <person name="Welles L."/>
            <person name="Abbas B."/>
            <person name="Sorokin D."/>
            <person name="Park H."/>
            <person name="Van Loosdrecht M."/>
            <person name="Chandran K."/>
        </authorList>
    </citation>
    <scope>NUCLEOTIDE SEQUENCE</scope>
    <source>
        <strain evidence="5">SBR_L</strain>
    </source>
</reference>
<feature type="domain" description="Methyl-accepting transducer" evidence="4">
    <location>
        <begin position="44"/>
        <end position="254"/>
    </location>
</feature>
<accession>A0ABX1TDU6</accession>
<keyword evidence="1 2" id="KW-0807">Transducer</keyword>
<feature type="region of interest" description="Disordered" evidence="3">
    <location>
        <begin position="42"/>
        <end position="68"/>
    </location>
</feature>
<evidence type="ECO:0000313" key="5">
    <source>
        <dbReference type="EMBL" id="NMQ07852.1"/>
    </source>
</evidence>
<dbReference type="Pfam" id="PF00015">
    <property type="entry name" value="MCPsignal"/>
    <property type="match status" value="1"/>
</dbReference>
<dbReference type="InterPro" id="IPR004089">
    <property type="entry name" value="MCPsignal_dom"/>
</dbReference>
<organism evidence="5 6">
    <name type="scientific">Candidatus Accumulibacter contiguus</name>
    <dbReference type="NCBI Taxonomy" id="2954381"/>
    <lineage>
        <taxon>Bacteria</taxon>
        <taxon>Pseudomonadati</taxon>
        <taxon>Pseudomonadota</taxon>
        <taxon>Betaproteobacteria</taxon>
        <taxon>Candidatus Accumulibacter</taxon>
    </lineage>
</organism>
<proteinExistence type="predicted"/>
<name>A0ABX1TDU6_9PROT</name>
<dbReference type="SUPFAM" id="SSF58104">
    <property type="entry name" value="Methyl-accepting chemotaxis protein (MCP) signaling domain"/>
    <property type="match status" value="1"/>
</dbReference>
<dbReference type="Gene3D" id="1.10.287.950">
    <property type="entry name" value="Methyl-accepting chemotaxis protein"/>
    <property type="match status" value="1"/>
</dbReference>
<evidence type="ECO:0000256" key="2">
    <source>
        <dbReference type="PROSITE-ProRule" id="PRU00284"/>
    </source>
</evidence>
<dbReference type="PANTHER" id="PTHR32089:SF112">
    <property type="entry name" value="LYSOZYME-LIKE PROTEIN-RELATED"/>
    <property type="match status" value="1"/>
</dbReference>
<dbReference type="PROSITE" id="PS50111">
    <property type="entry name" value="CHEMOTAXIS_TRANSDUC_2"/>
    <property type="match status" value="1"/>
</dbReference>
<dbReference type="SMART" id="SM00283">
    <property type="entry name" value="MA"/>
    <property type="match status" value="1"/>
</dbReference>
<evidence type="ECO:0000313" key="6">
    <source>
        <dbReference type="Proteomes" id="UP000886469"/>
    </source>
</evidence>
<dbReference type="Proteomes" id="UP000886469">
    <property type="component" value="Unassembled WGS sequence"/>
</dbReference>
<dbReference type="EMBL" id="SPMX01000099">
    <property type="protein sequence ID" value="NMQ07852.1"/>
    <property type="molecule type" value="Genomic_DNA"/>
</dbReference>
<evidence type="ECO:0000256" key="1">
    <source>
        <dbReference type="ARBA" id="ARBA00023224"/>
    </source>
</evidence>